<evidence type="ECO:0000313" key="1">
    <source>
        <dbReference type="EMBL" id="SVC99120.1"/>
    </source>
</evidence>
<organism evidence="1">
    <name type="scientific">marine metagenome</name>
    <dbReference type="NCBI Taxonomy" id="408172"/>
    <lineage>
        <taxon>unclassified sequences</taxon>
        <taxon>metagenomes</taxon>
        <taxon>ecological metagenomes</taxon>
    </lineage>
</organism>
<accession>A0A382RNX0</accession>
<sequence length="34" mass="3760">VYSKLSLRAGDDACAFLPAMLQRVQAIVGQLRRI</sequence>
<name>A0A382RNX0_9ZZZZ</name>
<gene>
    <name evidence="1" type="ORF">METZ01_LOCUS351974</name>
</gene>
<dbReference type="AntiFam" id="ANF00105">
    <property type="entry name" value="Shadow ORF (opposite purF)"/>
</dbReference>
<dbReference type="AlphaFoldDB" id="A0A382RNX0"/>
<proteinExistence type="predicted"/>
<protein>
    <submittedName>
        <fullName evidence="1">Uncharacterized protein</fullName>
    </submittedName>
</protein>
<reference evidence="1" key="1">
    <citation type="submission" date="2018-05" db="EMBL/GenBank/DDBJ databases">
        <authorList>
            <person name="Lanie J.A."/>
            <person name="Ng W.-L."/>
            <person name="Kazmierczak K.M."/>
            <person name="Andrzejewski T.M."/>
            <person name="Davidsen T.M."/>
            <person name="Wayne K.J."/>
            <person name="Tettelin H."/>
            <person name="Glass J.I."/>
            <person name="Rusch D."/>
            <person name="Podicherti R."/>
            <person name="Tsui H.-C.T."/>
            <person name="Winkler M.E."/>
        </authorList>
    </citation>
    <scope>NUCLEOTIDE SEQUENCE</scope>
</reference>
<feature type="non-terminal residue" evidence="1">
    <location>
        <position position="1"/>
    </location>
</feature>
<dbReference type="EMBL" id="UINC01122973">
    <property type="protein sequence ID" value="SVC99120.1"/>
    <property type="molecule type" value="Genomic_DNA"/>
</dbReference>